<protein>
    <submittedName>
        <fullName evidence="3">Uncharacterized protein, MTH1187 family</fullName>
    </submittedName>
</protein>
<dbReference type="AlphaFoldDB" id="A0A1H8GB68"/>
<dbReference type="NCBIfam" id="TIGR00106">
    <property type="entry name" value="MTH1187 family thiamine-binding protein"/>
    <property type="match status" value="1"/>
</dbReference>
<feature type="domain" description="Thiamine-binding protein" evidence="2">
    <location>
        <begin position="4"/>
        <end position="96"/>
    </location>
</feature>
<dbReference type="InterPro" id="IPR029756">
    <property type="entry name" value="MTH1187/YkoF-like"/>
</dbReference>
<reference evidence="3 4" key="1">
    <citation type="submission" date="2016-10" db="EMBL/GenBank/DDBJ databases">
        <authorList>
            <person name="de Groot N.N."/>
        </authorList>
    </citation>
    <scope>NUCLEOTIDE SEQUENCE [LARGE SCALE GENOMIC DNA]</scope>
    <source>
        <strain evidence="3 4">Calf135</strain>
    </source>
</reference>
<dbReference type="InterPro" id="IPR051614">
    <property type="entry name" value="UPF0045_domain"/>
</dbReference>
<dbReference type="PANTHER" id="PTHR33777:SF1">
    <property type="entry name" value="UPF0045 PROTEIN ECM15"/>
    <property type="match status" value="1"/>
</dbReference>
<dbReference type="PANTHER" id="PTHR33777">
    <property type="entry name" value="UPF0045 PROTEIN ECM15"/>
    <property type="match status" value="1"/>
</dbReference>
<comment type="similarity">
    <text evidence="1">Belongs to the UPF0045 family.</text>
</comment>
<dbReference type="SUPFAM" id="SSF89957">
    <property type="entry name" value="MTH1187/YkoF-like"/>
    <property type="match status" value="1"/>
</dbReference>
<dbReference type="Gene3D" id="3.30.70.930">
    <property type="match status" value="1"/>
</dbReference>
<dbReference type="Proteomes" id="UP000199512">
    <property type="component" value="Unassembled WGS sequence"/>
</dbReference>
<gene>
    <name evidence="3" type="ORF">SAMN05216454_103142</name>
</gene>
<evidence type="ECO:0000313" key="3">
    <source>
        <dbReference type="EMBL" id="SEN41286.1"/>
    </source>
</evidence>
<dbReference type="EMBL" id="FODF01000003">
    <property type="protein sequence ID" value="SEN41286.1"/>
    <property type="molecule type" value="Genomic_DNA"/>
</dbReference>
<evidence type="ECO:0000256" key="1">
    <source>
        <dbReference type="ARBA" id="ARBA00010272"/>
    </source>
</evidence>
<dbReference type="GO" id="GO:0005829">
    <property type="term" value="C:cytosol"/>
    <property type="evidence" value="ECO:0007669"/>
    <property type="project" value="TreeGrafter"/>
</dbReference>
<dbReference type="STRING" id="215200.SAMN05216454_103142"/>
<sequence>MAVVELTVCPLGTGTTSASKYVAGAQKILSEQDKIKYLLNPMGTVMEGDIDEIFALIRKIQEDVFDKGVDRVYSIIKVDDRRDKIASMEQKLQSVKSRLEDK</sequence>
<evidence type="ECO:0000313" key="4">
    <source>
        <dbReference type="Proteomes" id="UP000199512"/>
    </source>
</evidence>
<dbReference type="InterPro" id="IPR002767">
    <property type="entry name" value="Thiamine_BP"/>
</dbReference>
<dbReference type="Pfam" id="PF01910">
    <property type="entry name" value="Thiamine_BP"/>
    <property type="match status" value="1"/>
</dbReference>
<proteinExistence type="inferred from homology"/>
<organism evidence="3 4">
    <name type="scientific">Peptostreptococcus russellii</name>
    <dbReference type="NCBI Taxonomy" id="215200"/>
    <lineage>
        <taxon>Bacteria</taxon>
        <taxon>Bacillati</taxon>
        <taxon>Bacillota</taxon>
        <taxon>Clostridia</taxon>
        <taxon>Peptostreptococcales</taxon>
        <taxon>Peptostreptococcaceae</taxon>
        <taxon>Peptostreptococcus</taxon>
    </lineage>
</organism>
<keyword evidence="4" id="KW-1185">Reference proteome</keyword>
<dbReference type="RefSeq" id="WP_091974612.1">
    <property type="nucleotide sequence ID" value="NZ_CAUWDX010000013.1"/>
</dbReference>
<evidence type="ECO:0000259" key="2">
    <source>
        <dbReference type="Pfam" id="PF01910"/>
    </source>
</evidence>
<name>A0A1H8GB68_9FIRM</name>
<accession>A0A1H8GB68</accession>
<dbReference type="OrthoDB" id="5886358at2"/>